<feature type="domain" description="BON" evidence="2">
    <location>
        <begin position="46"/>
        <end position="114"/>
    </location>
</feature>
<dbReference type="InterPro" id="IPR007055">
    <property type="entry name" value="BON_dom"/>
</dbReference>
<dbReference type="Gene3D" id="3.30.1340.30">
    <property type="match status" value="1"/>
</dbReference>
<feature type="signal peptide" evidence="1">
    <location>
        <begin position="1"/>
        <end position="25"/>
    </location>
</feature>
<dbReference type="Proteomes" id="UP001606305">
    <property type="component" value="Unassembled WGS sequence"/>
</dbReference>
<gene>
    <name evidence="3" type="ORF">ACG00X_04840</name>
</gene>
<keyword evidence="1" id="KW-0732">Signal</keyword>
<evidence type="ECO:0000259" key="2">
    <source>
        <dbReference type="PROSITE" id="PS50914"/>
    </source>
</evidence>
<dbReference type="RefSeq" id="WP_394486865.1">
    <property type="nucleotide sequence ID" value="NZ_JBIGIA010000003.1"/>
</dbReference>
<name>A0ABW7G2I9_9BURK</name>
<dbReference type="PROSITE" id="PS50914">
    <property type="entry name" value="BON"/>
    <property type="match status" value="1"/>
</dbReference>
<dbReference type="Pfam" id="PF04972">
    <property type="entry name" value="BON"/>
    <property type="match status" value="1"/>
</dbReference>
<evidence type="ECO:0000256" key="1">
    <source>
        <dbReference type="SAM" id="SignalP"/>
    </source>
</evidence>
<evidence type="ECO:0000313" key="4">
    <source>
        <dbReference type="Proteomes" id="UP001606305"/>
    </source>
</evidence>
<feature type="chain" id="PRO_5045105326" evidence="1">
    <location>
        <begin position="26"/>
        <end position="114"/>
    </location>
</feature>
<organism evidence="3 4">
    <name type="scientific">Pelomonas nitida</name>
    <dbReference type="NCBI Taxonomy" id="3299027"/>
    <lineage>
        <taxon>Bacteria</taxon>
        <taxon>Pseudomonadati</taxon>
        <taxon>Pseudomonadota</taxon>
        <taxon>Betaproteobacteria</taxon>
        <taxon>Burkholderiales</taxon>
        <taxon>Sphaerotilaceae</taxon>
        <taxon>Roseateles</taxon>
    </lineage>
</organism>
<protein>
    <submittedName>
        <fullName evidence="3">BON domain-containing protein</fullName>
    </submittedName>
</protein>
<keyword evidence="4" id="KW-1185">Reference proteome</keyword>
<dbReference type="EMBL" id="JBIGIA010000003">
    <property type="protein sequence ID" value="MFG6456151.1"/>
    <property type="molecule type" value="Genomic_DNA"/>
</dbReference>
<reference evidence="3 4" key="1">
    <citation type="submission" date="2024-09" db="EMBL/GenBank/DDBJ databases">
        <title>Novel species of the genus Pelomonas and Roseateles isolated from streams.</title>
        <authorList>
            <person name="Lu H."/>
        </authorList>
    </citation>
    <scope>NUCLEOTIDE SEQUENCE [LARGE SCALE GENOMIC DNA]</scope>
    <source>
        <strain evidence="3 4">BYS96W</strain>
    </source>
</reference>
<accession>A0ABW7G2I9</accession>
<proteinExistence type="predicted"/>
<sequence>MQQASTLVRLLSAALTATAVSASFAADMAPATAPAPADQVAQAQPGDAAIASQAAAALQQDKDLQALPLTVSSAAAGVVVVKGMAPSAELAQKAIKLVQAVPGVKEVRNEIKVG</sequence>
<evidence type="ECO:0000313" key="3">
    <source>
        <dbReference type="EMBL" id="MFG6456151.1"/>
    </source>
</evidence>
<comment type="caution">
    <text evidence="3">The sequence shown here is derived from an EMBL/GenBank/DDBJ whole genome shotgun (WGS) entry which is preliminary data.</text>
</comment>